<keyword evidence="2 7" id="KW-0227">DNA damage</keyword>
<keyword evidence="3 7" id="KW-0863">Zinc-finger</keyword>
<accession>A0A2R5FCV2</accession>
<dbReference type="GO" id="GO:0008270">
    <property type="term" value="F:zinc ion binding"/>
    <property type="evidence" value="ECO:0007669"/>
    <property type="project" value="UniProtKB-KW"/>
</dbReference>
<dbReference type="Pfam" id="PF13662">
    <property type="entry name" value="Toprim_4"/>
    <property type="match status" value="1"/>
</dbReference>
<keyword evidence="10" id="KW-1185">Reference proteome</keyword>
<dbReference type="InterPro" id="IPR034137">
    <property type="entry name" value="TOPRIM_RecR"/>
</dbReference>
<dbReference type="Gene3D" id="3.40.1360.10">
    <property type="match status" value="1"/>
</dbReference>
<dbReference type="Pfam" id="PF21176">
    <property type="entry name" value="RecR_HhH"/>
    <property type="match status" value="1"/>
</dbReference>
<dbReference type="Pfam" id="PF21175">
    <property type="entry name" value="RecR_C"/>
    <property type="match status" value="1"/>
</dbReference>
<evidence type="ECO:0000259" key="8">
    <source>
        <dbReference type="PROSITE" id="PS50880"/>
    </source>
</evidence>
<dbReference type="InterPro" id="IPR015967">
    <property type="entry name" value="Rcmb_RecR_Znf"/>
</dbReference>
<evidence type="ECO:0000256" key="7">
    <source>
        <dbReference type="HAMAP-Rule" id="MF_00017"/>
    </source>
</evidence>
<dbReference type="Gene3D" id="6.10.250.240">
    <property type="match status" value="1"/>
</dbReference>
<dbReference type="SUPFAM" id="SSF111304">
    <property type="entry name" value="Recombination protein RecR"/>
    <property type="match status" value="1"/>
</dbReference>
<evidence type="ECO:0000256" key="2">
    <source>
        <dbReference type="ARBA" id="ARBA00022763"/>
    </source>
</evidence>
<name>A0A2R5FCV2_9PROT</name>
<dbReference type="PROSITE" id="PS01300">
    <property type="entry name" value="RECR"/>
    <property type="match status" value="1"/>
</dbReference>
<dbReference type="InterPro" id="IPR000093">
    <property type="entry name" value="DNA_Rcmb_RecR"/>
</dbReference>
<reference evidence="9 10" key="1">
    <citation type="journal article" date="2018" name="Environ. Microbiol.">
        <title>Isolation and genomic characterization of Novimethylophilus kurashikiensis gen. nov. sp. nov., a new lanthanide-dependent methylotrophic species of Methylophilaceae.</title>
        <authorList>
            <person name="Lv H."/>
            <person name="Sahin N."/>
            <person name="Tani A."/>
        </authorList>
    </citation>
    <scope>NUCLEOTIDE SEQUENCE [LARGE SCALE GENOMIC DNA]</scope>
    <source>
        <strain evidence="9 10">La2-4</strain>
    </source>
</reference>
<comment type="caution">
    <text evidence="9">The sequence shown here is derived from an EMBL/GenBank/DDBJ whole genome shotgun (WGS) entry which is preliminary data.</text>
</comment>
<dbReference type="PANTHER" id="PTHR30446:SF0">
    <property type="entry name" value="RECOMBINATION PROTEIN RECR"/>
    <property type="match status" value="1"/>
</dbReference>
<evidence type="ECO:0000313" key="10">
    <source>
        <dbReference type="Proteomes" id="UP000245081"/>
    </source>
</evidence>
<protein>
    <recommendedName>
        <fullName evidence="7">Recombination protein RecR</fullName>
    </recommendedName>
</protein>
<dbReference type="InterPro" id="IPR006171">
    <property type="entry name" value="TOPRIM_dom"/>
</dbReference>
<evidence type="ECO:0000256" key="4">
    <source>
        <dbReference type="ARBA" id="ARBA00022833"/>
    </source>
</evidence>
<comment type="function">
    <text evidence="7">May play a role in DNA repair. It seems to be involved in an RecBC-independent recombinational process of DNA repair. It may act with RecF and RecO.</text>
</comment>
<keyword evidence="5 7" id="KW-0233">DNA recombination</keyword>
<dbReference type="CDD" id="cd01025">
    <property type="entry name" value="TOPRIM_recR"/>
    <property type="match status" value="1"/>
</dbReference>
<dbReference type="PANTHER" id="PTHR30446">
    <property type="entry name" value="RECOMBINATION PROTEIN RECR"/>
    <property type="match status" value="1"/>
</dbReference>
<dbReference type="NCBIfam" id="TIGR00615">
    <property type="entry name" value="recR"/>
    <property type="match status" value="1"/>
</dbReference>
<dbReference type="GO" id="GO:0003677">
    <property type="term" value="F:DNA binding"/>
    <property type="evidence" value="ECO:0007669"/>
    <property type="project" value="UniProtKB-UniRule"/>
</dbReference>
<evidence type="ECO:0000256" key="6">
    <source>
        <dbReference type="ARBA" id="ARBA00023204"/>
    </source>
</evidence>
<dbReference type="PROSITE" id="PS50880">
    <property type="entry name" value="TOPRIM"/>
    <property type="match status" value="1"/>
</dbReference>
<dbReference type="Pfam" id="PF02132">
    <property type="entry name" value="RecR_ZnF"/>
    <property type="match status" value="1"/>
</dbReference>
<dbReference type="Proteomes" id="UP000245081">
    <property type="component" value="Unassembled WGS sequence"/>
</dbReference>
<keyword evidence="4 7" id="KW-0862">Zinc</keyword>
<dbReference type="HAMAP" id="MF_00017">
    <property type="entry name" value="RecR"/>
    <property type="match status" value="1"/>
</dbReference>
<dbReference type="EMBL" id="BDOQ01000028">
    <property type="protein sequence ID" value="GBG16042.1"/>
    <property type="molecule type" value="Genomic_DNA"/>
</dbReference>
<dbReference type="RefSeq" id="WP_109017184.1">
    <property type="nucleotide sequence ID" value="NZ_BDOQ01000028.1"/>
</dbReference>
<evidence type="ECO:0000313" key="9">
    <source>
        <dbReference type="EMBL" id="GBG16042.1"/>
    </source>
</evidence>
<feature type="domain" description="Toprim" evidence="8">
    <location>
        <begin position="80"/>
        <end position="175"/>
    </location>
</feature>
<evidence type="ECO:0000256" key="5">
    <source>
        <dbReference type="ARBA" id="ARBA00023172"/>
    </source>
</evidence>
<dbReference type="SMART" id="SM00493">
    <property type="entry name" value="TOPRIM"/>
    <property type="match status" value="1"/>
</dbReference>
<dbReference type="AlphaFoldDB" id="A0A2R5FCV2"/>
<dbReference type="GO" id="GO:0006310">
    <property type="term" value="P:DNA recombination"/>
    <property type="evidence" value="ECO:0007669"/>
    <property type="project" value="UniProtKB-UniRule"/>
</dbReference>
<organism evidence="9 10">
    <name type="scientific">Novimethylophilus kurashikiensis</name>
    <dbReference type="NCBI Taxonomy" id="1825523"/>
    <lineage>
        <taxon>Bacteria</taxon>
        <taxon>Pseudomonadati</taxon>
        <taxon>Pseudomonadota</taxon>
        <taxon>Betaproteobacteria</taxon>
        <taxon>Nitrosomonadales</taxon>
        <taxon>Methylophilaceae</taxon>
        <taxon>Novimethylophilus</taxon>
    </lineage>
</organism>
<evidence type="ECO:0000256" key="3">
    <source>
        <dbReference type="ARBA" id="ARBA00022771"/>
    </source>
</evidence>
<keyword evidence="6 7" id="KW-0234">DNA repair</keyword>
<evidence type="ECO:0000256" key="1">
    <source>
        <dbReference type="ARBA" id="ARBA00022723"/>
    </source>
</evidence>
<gene>
    <name evidence="7 9" type="primary">recR</name>
    <name evidence="9" type="ORF">NMK_3667</name>
</gene>
<proteinExistence type="inferred from homology"/>
<comment type="similarity">
    <text evidence="7">Belongs to the RecR family.</text>
</comment>
<keyword evidence="1 7" id="KW-0479">Metal-binding</keyword>
<feature type="zinc finger region" description="C4-type" evidence="7">
    <location>
        <begin position="57"/>
        <end position="72"/>
    </location>
</feature>
<dbReference type="InterPro" id="IPR023627">
    <property type="entry name" value="Rcmb_RecR"/>
</dbReference>
<dbReference type="OrthoDB" id="9802672at2"/>
<sequence>MKSLTALDQLIESLRCLPGVGPKSAQRMAYHLLQRDRNGAQHLAMSLQNALSRIHHCLKCNNFSESEVCDLCASGKRDAHQLCVVEMPTDLLMLEQTQTYHGMYFVLMGRLSPLDGVGPKEIHLDRLLKRAQDGEVQEVILATNYTVEGEATAHYVGELLKARGLKVSRIARGLPMGGEIEHVDIGTLAQAMMERRSLR</sequence>
<dbReference type="Gene3D" id="1.10.8.420">
    <property type="entry name" value="RecR Domain 1"/>
    <property type="match status" value="1"/>
</dbReference>
<dbReference type="GO" id="GO:0006281">
    <property type="term" value="P:DNA repair"/>
    <property type="evidence" value="ECO:0007669"/>
    <property type="project" value="UniProtKB-UniRule"/>
</dbReference>